<feature type="region of interest" description="Disordered" evidence="1">
    <location>
        <begin position="1"/>
        <end position="46"/>
    </location>
</feature>
<organism evidence="2 3">
    <name type="scientific">Ranatra chinensis</name>
    <dbReference type="NCBI Taxonomy" id="642074"/>
    <lineage>
        <taxon>Eukaryota</taxon>
        <taxon>Metazoa</taxon>
        <taxon>Ecdysozoa</taxon>
        <taxon>Arthropoda</taxon>
        <taxon>Hexapoda</taxon>
        <taxon>Insecta</taxon>
        <taxon>Pterygota</taxon>
        <taxon>Neoptera</taxon>
        <taxon>Paraneoptera</taxon>
        <taxon>Hemiptera</taxon>
        <taxon>Heteroptera</taxon>
        <taxon>Panheteroptera</taxon>
        <taxon>Nepomorpha</taxon>
        <taxon>Nepidae</taxon>
        <taxon>Ranatrinae</taxon>
        <taxon>Ranatra</taxon>
    </lineage>
</organism>
<feature type="compositionally biased region" description="Basic and acidic residues" evidence="1">
    <location>
        <begin position="1"/>
        <end position="11"/>
    </location>
</feature>
<feature type="region of interest" description="Disordered" evidence="1">
    <location>
        <begin position="62"/>
        <end position="91"/>
    </location>
</feature>
<evidence type="ECO:0000256" key="1">
    <source>
        <dbReference type="SAM" id="MobiDB-lite"/>
    </source>
</evidence>
<dbReference type="AlphaFoldDB" id="A0ABD0YX63"/>
<gene>
    <name evidence="2" type="ORF">AAG570_000372</name>
</gene>
<evidence type="ECO:0000313" key="2">
    <source>
        <dbReference type="EMBL" id="KAL1140440.1"/>
    </source>
</evidence>
<protein>
    <submittedName>
        <fullName evidence="2">Uncharacterized protein</fullName>
    </submittedName>
</protein>
<comment type="caution">
    <text evidence="2">The sequence shown here is derived from an EMBL/GenBank/DDBJ whole genome shotgun (WGS) entry which is preliminary data.</text>
</comment>
<feature type="compositionally biased region" description="Low complexity" evidence="1">
    <location>
        <begin position="75"/>
        <end position="89"/>
    </location>
</feature>
<dbReference type="Proteomes" id="UP001558652">
    <property type="component" value="Unassembled WGS sequence"/>
</dbReference>
<proteinExistence type="predicted"/>
<accession>A0ABD0YX63</accession>
<keyword evidence="3" id="KW-1185">Reference proteome</keyword>
<name>A0ABD0YX63_9HEMI</name>
<reference evidence="2 3" key="1">
    <citation type="submission" date="2024-07" db="EMBL/GenBank/DDBJ databases">
        <title>Chromosome-level genome assembly of the water stick insect Ranatra chinensis (Heteroptera: Nepidae).</title>
        <authorList>
            <person name="Liu X."/>
        </authorList>
    </citation>
    <scope>NUCLEOTIDE SEQUENCE [LARGE SCALE GENOMIC DNA]</scope>
    <source>
        <strain evidence="2">Cailab_2021Rc</strain>
        <tissue evidence="2">Muscle</tissue>
    </source>
</reference>
<sequence length="272" mass="30541">MVHGEVTRGRAEPAGVDALSPVEEAGSRSCRRPANPHRRIPRSCGLGPPVPRYWTALRVRERDRQSVQISPKDNTSVTSTTESTTLPSSQDLGDMERALPIRTHCALSRRWSATRYRETGRGENEKLMLGALEKACSMRLKEGQRSRRASIAKVENVSLRKNLLPIIAIGDLHAPKKAGALSETAESALKDYWRDHTFYYAINGVIASCWYTIWGKPYDSGERKRKRLEWNGSVYIRLGIICFLPTPTDTNDATMPVFSYVLHSFKNEVILG</sequence>
<evidence type="ECO:0000313" key="3">
    <source>
        <dbReference type="Proteomes" id="UP001558652"/>
    </source>
</evidence>
<feature type="compositionally biased region" description="Basic residues" evidence="1">
    <location>
        <begin position="29"/>
        <end position="41"/>
    </location>
</feature>
<dbReference type="EMBL" id="JBFDAA010000001">
    <property type="protein sequence ID" value="KAL1140440.1"/>
    <property type="molecule type" value="Genomic_DNA"/>
</dbReference>